<dbReference type="Proteomes" id="UP000179807">
    <property type="component" value="Unassembled WGS sequence"/>
</dbReference>
<reference evidence="4" key="1">
    <citation type="submission" date="2016-10" db="EMBL/GenBank/DDBJ databases">
        <authorList>
            <person name="Benchimol M."/>
            <person name="Almeida L.G."/>
            <person name="Vasconcelos A.T."/>
            <person name="Perreira-Neves A."/>
            <person name="Rosa I.A."/>
            <person name="Tasca T."/>
            <person name="Bogo M.R."/>
            <person name="de Souza W."/>
        </authorList>
    </citation>
    <scope>NUCLEOTIDE SEQUENCE [LARGE SCALE GENOMIC DNA]</scope>
    <source>
        <strain evidence="4">K</strain>
    </source>
</reference>
<feature type="region of interest" description="Disordered" evidence="1">
    <location>
        <begin position="77"/>
        <end position="105"/>
    </location>
</feature>
<feature type="compositionally biased region" description="Low complexity" evidence="1">
    <location>
        <begin position="85"/>
        <end position="102"/>
    </location>
</feature>
<evidence type="ECO:0000256" key="2">
    <source>
        <dbReference type="SAM" id="Phobius"/>
    </source>
</evidence>
<feature type="transmembrane region" description="Helical" evidence="2">
    <location>
        <begin position="403"/>
        <end position="423"/>
    </location>
</feature>
<evidence type="ECO:0000256" key="1">
    <source>
        <dbReference type="SAM" id="MobiDB-lite"/>
    </source>
</evidence>
<feature type="transmembrane region" description="Helical" evidence="2">
    <location>
        <begin position="510"/>
        <end position="532"/>
    </location>
</feature>
<dbReference type="InterPro" id="IPR029058">
    <property type="entry name" value="AB_hydrolase_fold"/>
</dbReference>
<dbReference type="SUPFAM" id="SSF53474">
    <property type="entry name" value="alpha/beta-Hydrolases"/>
    <property type="match status" value="1"/>
</dbReference>
<feature type="transmembrane region" description="Helical" evidence="2">
    <location>
        <begin position="226"/>
        <end position="251"/>
    </location>
</feature>
<keyword evidence="2" id="KW-0812">Transmembrane</keyword>
<feature type="transmembrane region" description="Helical" evidence="2">
    <location>
        <begin position="435"/>
        <end position="457"/>
    </location>
</feature>
<dbReference type="InterPro" id="IPR002921">
    <property type="entry name" value="Fungal_lipase-type"/>
</dbReference>
<accession>A0A1J4JCZ3</accession>
<evidence type="ECO:0000259" key="3">
    <source>
        <dbReference type="Pfam" id="PF01764"/>
    </source>
</evidence>
<feature type="region of interest" description="Disordered" evidence="1">
    <location>
        <begin position="534"/>
        <end position="559"/>
    </location>
</feature>
<sequence>MPKPCCSIDYEAPPFDLEISKKYYSNLFSNRDPKQFSISIDNKNYEFRQKISKKDGLNYIVKVQSSSIDNNIEDVEQDESDYNHSDNNYSHSHHSSSTQNSDNSDDIIVDKNEQENCELLRRIFLFETISINNDNYQFLNEVAQILELSELKEATSNFYYVKKSPKSFFLHVWTNIFGFISKLGLLGRVLTSFWDLTGPTMIICIFLNILILFVTMSLLTLKDYMAAFFCIVIPFLIYSLYFPNIVCISIIEALQRNIFKKKTFFYSHQKLVSAFIRIVLKKDNFPKYFNLGQYHDFIHGLLFLVFVCGFLAMVMNQFGSRFLDVWLQIFCFYIPIIRYVLLDLLYLIHSFSSLFDGPRKQYKELNDFDDPYLCTFYLRDRNWINLIFNKTGKRSTSVILKMIFSKTTFSFLAALAVIIYMICAETRMNSAQVCIMIFIFICGILVLSTRITFPFFWAKKIGFRKMTEGKLKEMRESLNRKNVEDKEIMKWHENATVWSRKYTYLRWSSIIMTILTVVFIVVLTAMGISSAIETSNQDSPSFDSANYSTNSEYSQNNTQENQTVIDKLRKNDEHHSHQHSSTTTSPSSTSYSSFDSGSMFRKNRKLMFDRQTLFRKSTSPTCFIQVKGIDLLEVIAISQLTNYNSYINGKYDLMIKHFLSKREFEFVDTPFIHDKSFLSAMSLIKIKDPKLSIFVIRGTVNTQDIIADAEIWFASVMINIIIPLVPFVEIYSDRTIELVGIVTNVPRYAFKQFSLVEEYKRRFLDYINNYISNKLEPDEDILITGHSLGGGLAKIISLETGIQAVANSGPGVRAIGAFYKNESLNNVKYSIIDIIPGEDLVARVDLPIGTQIDVPCRRGLICHDARRTMCQIAALCDEMDNYRGWCETLFDNETIAEMIRQGNPVNIR</sequence>
<keyword evidence="2" id="KW-1133">Transmembrane helix</keyword>
<protein>
    <recommendedName>
        <fullName evidence="3">Fungal lipase-type domain-containing protein</fullName>
    </recommendedName>
</protein>
<feature type="transmembrane region" description="Helical" evidence="2">
    <location>
        <begin position="325"/>
        <end position="348"/>
    </location>
</feature>
<dbReference type="EMBL" id="MLAK01001139">
    <property type="protein sequence ID" value="OHS97054.1"/>
    <property type="molecule type" value="Genomic_DNA"/>
</dbReference>
<dbReference type="GeneID" id="94845734"/>
<feature type="transmembrane region" description="Helical" evidence="2">
    <location>
        <begin position="168"/>
        <end position="190"/>
    </location>
</feature>
<dbReference type="RefSeq" id="XP_068350191.1">
    <property type="nucleotide sequence ID" value="XM_068511030.1"/>
</dbReference>
<organism evidence="4 5">
    <name type="scientific">Tritrichomonas foetus</name>
    <dbReference type="NCBI Taxonomy" id="1144522"/>
    <lineage>
        <taxon>Eukaryota</taxon>
        <taxon>Metamonada</taxon>
        <taxon>Parabasalia</taxon>
        <taxon>Tritrichomonadida</taxon>
        <taxon>Tritrichomonadidae</taxon>
        <taxon>Tritrichomonas</taxon>
    </lineage>
</organism>
<feature type="transmembrane region" description="Helical" evidence="2">
    <location>
        <begin position="301"/>
        <end position="319"/>
    </location>
</feature>
<gene>
    <name evidence="4" type="ORF">TRFO_36770</name>
</gene>
<keyword evidence="5" id="KW-1185">Reference proteome</keyword>
<keyword evidence="2" id="KW-0472">Membrane</keyword>
<dbReference type="AlphaFoldDB" id="A0A1J4JCZ3"/>
<evidence type="ECO:0000313" key="5">
    <source>
        <dbReference type="Proteomes" id="UP000179807"/>
    </source>
</evidence>
<evidence type="ECO:0000313" key="4">
    <source>
        <dbReference type="EMBL" id="OHS97054.1"/>
    </source>
</evidence>
<comment type="caution">
    <text evidence="4">The sequence shown here is derived from an EMBL/GenBank/DDBJ whole genome shotgun (WGS) entry which is preliminary data.</text>
</comment>
<feature type="compositionally biased region" description="Low complexity" evidence="1">
    <location>
        <begin position="579"/>
        <end position="596"/>
    </location>
</feature>
<feature type="transmembrane region" description="Helical" evidence="2">
    <location>
        <begin position="196"/>
        <end position="219"/>
    </location>
</feature>
<dbReference type="Gene3D" id="3.40.50.1820">
    <property type="entry name" value="alpha/beta hydrolase"/>
    <property type="match status" value="1"/>
</dbReference>
<dbReference type="VEuPathDB" id="TrichDB:TRFO_36770"/>
<feature type="region of interest" description="Disordered" evidence="1">
    <location>
        <begin position="571"/>
        <end position="596"/>
    </location>
</feature>
<proteinExistence type="predicted"/>
<dbReference type="GO" id="GO:0006629">
    <property type="term" value="P:lipid metabolic process"/>
    <property type="evidence" value="ECO:0007669"/>
    <property type="project" value="InterPro"/>
</dbReference>
<dbReference type="OrthoDB" id="58570at2759"/>
<feature type="domain" description="Fungal lipase-type" evidence="3">
    <location>
        <begin position="694"/>
        <end position="799"/>
    </location>
</feature>
<name>A0A1J4JCZ3_9EUKA</name>
<dbReference type="Pfam" id="PF01764">
    <property type="entry name" value="Lipase_3"/>
    <property type="match status" value="1"/>
</dbReference>